<reference evidence="5 6" key="1">
    <citation type="submission" date="2016-03" db="EMBL/GenBank/DDBJ databases">
        <title>Spore heat resistance.</title>
        <authorList>
            <person name="Boekhorst J."/>
            <person name="Berendsen E.M."/>
            <person name="Wells-Bennik M.H."/>
            <person name="Kuipers O.P."/>
        </authorList>
    </citation>
    <scope>NUCLEOTIDE SEQUENCE [LARGE SCALE GENOMIC DNA]</scope>
    <source>
        <strain evidence="5 6">AF16</strain>
    </source>
</reference>
<dbReference type="Pfam" id="PF13412">
    <property type="entry name" value="HTH_24"/>
    <property type="match status" value="1"/>
</dbReference>
<sequence length="167" mass="18983">MMKLTEKEIEIVELLEKNARLPIETMAKMLSLPVSEVEHMIKKLEEAKVIVQYATIVDWRKVDGHEGVTAMIDVKVTPKRGVGFDEVAERIYRFPEVKSVYLMSGAYDLSVVIEGRSMSEIAHFVSEKLSTLDSVISTTTHFILKKYKHDGTVFEQGDQDRRIVVAP</sequence>
<evidence type="ECO:0000256" key="1">
    <source>
        <dbReference type="ARBA" id="ARBA00023015"/>
    </source>
</evidence>
<dbReference type="Pfam" id="PF01037">
    <property type="entry name" value="AsnC_trans_reg"/>
    <property type="match status" value="1"/>
</dbReference>
<protein>
    <submittedName>
        <fullName evidence="5">Transcriptional regulator AsnC family</fullName>
    </submittedName>
</protein>
<dbReference type="Gene3D" id="1.10.10.10">
    <property type="entry name" value="Winged helix-like DNA-binding domain superfamily/Winged helix DNA-binding domain"/>
    <property type="match status" value="1"/>
</dbReference>
<keyword evidence="1" id="KW-0805">Transcription regulation</keyword>
<dbReference type="SUPFAM" id="SSF46785">
    <property type="entry name" value="Winged helix' DNA-binding domain"/>
    <property type="match status" value="1"/>
</dbReference>
<evidence type="ECO:0000313" key="6">
    <source>
        <dbReference type="Proteomes" id="UP000078336"/>
    </source>
</evidence>
<dbReference type="Gene3D" id="3.30.70.920">
    <property type="match status" value="1"/>
</dbReference>
<evidence type="ECO:0000313" key="5">
    <source>
        <dbReference type="EMBL" id="OAO77958.1"/>
    </source>
</evidence>
<dbReference type="InterPro" id="IPR036388">
    <property type="entry name" value="WH-like_DNA-bd_sf"/>
</dbReference>
<dbReference type="InterPro" id="IPR050684">
    <property type="entry name" value="HTH-Siroheme_Decarb"/>
</dbReference>
<keyword evidence="3" id="KW-0804">Transcription</keyword>
<dbReference type="OMA" id="KYKQDGI"/>
<gene>
    <name evidence="5" type="ORF">TAF16_2002</name>
</gene>
<dbReference type="InterPro" id="IPR019888">
    <property type="entry name" value="Tscrpt_reg_AsnC-like"/>
</dbReference>
<comment type="caution">
    <text evidence="5">The sequence shown here is derived from an EMBL/GenBank/DDBJ whole genome shotgun (WGS) entry which is preliminary data.</text>
</comment>
<feature type="domain" description="HTH asnC-type" evidence="4">
    <location>
        <begin position="4"/>
        <end position="66"/>
    </location>
</feature>
<dbReference type="InterPro" id="IPR011008">
    <property type="entry name" value="Dimeric_a/b-barrel"/>
</dbReference>
<dbReference type="EMBL" id="LUCQ01000114">
    <property type="protein sequence ID" value="OAO77958.1"/>
    <property type="molecule type" value="Genomic_DNA"/>
</dbReference>
<dbReference type="SUPFAM" id="SSF54909">
    <property type="entry name" value="Dimeric alpha+beta barrel"/>
    <property type="match status" value="1"/>
</dbReference>
<evidence type="ECO:0000256" key="3">
    <source>
        <dbReference type="ARBA" id="ARBA00023163"/>
    </source>
</evidence>
<dbReference type="SMART" id="SM00344">
    <property type="entry name" value="HTH_ASNC"/>
    <property type="match status" value="1"/>
</dbReference>
<dbReference type="AlphaFoldDB" id="A0A178T839"/>
<proteinExistence type="predicted"/>
<organism evidence="5 6">
    <name type="scientific">Anoxybacillus flavithermus</name>
    <dbReference type="NCBI Taxonomy" id="33934"/>
    <lineage>
        <taxon>Bacteria</taxon>
        <taxon>Bacillati</taxon>
        <taxon>Bacillota</taxon>
        <taxon>Bacilli</taxon>
        <taxon>Bacillales</taxon>
        <taxon>Anoxybacillaceae</taxon>
        <taxon>Anoxybacillus</taxon>
    </lineage>
</organism>
<dbReference type="InterPro" id="IPR019887">
    <property type="entry name" value="Tscrpt_reg_AsnC/Lrp_C"/>
</dbReference>
<dbReference type="InterPro" id="IPR000485">
    <property type="entry name" value="AsnC-type_HTH_dom"/>
</dbReference>
<dbReference type="PATRIC" id="fig|33934.6.peg.1703"/>
<evidence type="ECO:0000259" key="4">
    <source>
        <dbReference type="PROSITE" id="PS50956"/>
    </source>
</evidence>
<accession>A0A178T839</accession>
<keyword evidence="2" id="KW-0238">DNA-binding</keyword>
<dbReference type="InterPro" id="IPR036390">
    <property type="entry name" value="WH_DNA-bd_sf"/>
</dbReference>
<dbReference type="Proteomes" id="UP000078336">
    <property type="component" value="Unassembled WGS sequence"/>
</dbReference>
<name>A0A178T839_9BACL</name>
<dbReference type="PANTHER" id="PTHR43413:SF7">
    <property type="entry name" value="HTH-TYPE TRANSCRIPTIONAL REGULATOR PTR2"/>
    <property type="match status" value="1"/>
</dbReference>
<dbReference type="GO" id="GO:0043565">
    <property type="term" value="F:sequence-specific DNA binding"/>
    <property type="evidence" value="ECO:0007669"/>
    <property type="project" value="InterPro"/>
</dbReference>
<evidence type="ECO:0000256" key="2">
    <source>
        <dbReference type="ARBA" id="ARBA00023125"/>
    </source>
</evidence>
<dbReference type="PROSITE" id="PS50956">
    <property type="entry name" value="HTH_ASNC_2"/>
    <property type="match status" value="1"/>
</dbReference>
<keyword evidence="6" id="KW-1185">Reference proteome</keyword>
<dbReference type="PANTHER" id="PTHR43413">
    <property type="entry name" value="TRANSCRIPTIONAL REGULATOR, ASNC FAMILY"/>
    <property type="match status" value="1"/>
</dbReference>